<proteinExistence type="predicted"/>
<organism evidence="2 3">
    <name type="scientific">Paenibacillus glycanilyticus</name>
    <dbReference type="NCBI Taxonomy" id="126569"/>
    <lineage>
        <taxon>Bacteria</taxon>
        <taxon>Bacillati</taxon>
        <taxon>Bacillota</taxon>
        <taxon>Bacilli</taxon>
        <taxon>Bacillales</taxon>
        <taxon>Paenibacillaceae</taxon>
        <taxon>Paenibacillus</taxon>
    </lineage>
</organism>
<dbReference type="Proteomes" id="UP001157114">
    <property type="component" value="Unassembled WGS sequence"/>
</dbReference>
<name>A0ABQ6GB39_9BACL</name>
<dbReference type="PRINTS" id="PR00111">
    <property type="entry name" value="ABHYDROLASE"/>
</dbReference>
<gene>
    <name evidence="2" type="ORF">MU1_08800</name>
</gene>
<comment type="caution">
    <text evidence="2">The sequence shown here is derived from an EMBL/GenBank/DDBJ whole genome shotgun (WGS) entry which is preliminary data.</text>
</comment>
<dbReference type="InterPro" id="IPR050266">
    <property type="entry name" value="AB_hydrolase_sf"/>
</dbReference>
<dbReference type="PANTHER" id="PTHR43798:SF24">
    <property type="entry name" value="CIS-3-ALKYL-4-ALKYLOXETAN-2-ONE DECARBOXYLASE"/>
    <property type="match status" value="1"/>
</dbReference>
<evidence type="ECO:0000313" key="3">
    <source>
        <dbReference type="Proteomes" id="UP001157114"/>
    </source>
</evidence>
<keyword evidence="3" id="KW-1185">Reference proteome</keyword>
<dbReference type="RefSeq" id="WP_284237233.1">
    <property type="nucleotide sequence ID" value="NZ_BSSQ01000003.1"/>
</dbReference>
<evidence type="ECO:0000313" key="2">
    <source>
        <dbReference type="EMBL" id="GLX66536.1"/>
    </source>
</evidence>
<dbReference type="NCBIfam" id="NF002938">
    <property type="entry name" value="PRK03592.1"/>
    <property type="match status" value="1"/>
</dbReference>
<accession>A0ABQ6GB39</accession>
<dbReference type="InterPro" id="IPR000639">
    <property type="entry name" value="Epox_hydrolase-like"/>
</dbReference>
<dbReference type="PANTHER" id="PTHR43798">
    <property type="entry name" value="MONOACYLGLYCEROL LIPASE"/>
    <property type="match status" value="1"/>
</dbReference>
<dbReference type="Pfam" id="PF00561">
    <property type="entry name" value="Abhydrolase_1"/>
    <property type="match status" value="1"/>
</dbReference>
<evidence type="ECO:0000259" key="1">
    <source>
        <dbReference type="Pfam" id="PF00561"/>
    </source>
</evidence>
<dbReference type="InterPro" id="IPR029058">
    <property type="entry name" value="AB_hydrolase_fold"/>
</dbReference>
<dbReference type="Gene3D" id="3.40.50.1820">
    <property type="entry name" value="alpha/beta hydrolase"/>
    <property type="match status" value="1"/>
</dbReference>
<sequence length="298" mass="34580">MTVRPIGTEYPFESRYLNVNGHNLHYIEQGSGQPILMLHGNPTWSYMYRNLIPYLDKLGRCIAVDLIGMGRSDKPDIGYTFLEHADHISKFIEAMGLKDIILVGHDWGMAIGLHYAMNHPDHVKAIAMLEPQALYPCPDWQAFTPAESAELFQKLRDPELGWPFMRDHNVFVEGMPHIILNREFTPEEHEYYREPFREPDSRKPSWVFPNQIPIEGKPDDVVRAVELRNQWFTESQIPKVLFYAEPGCTIREPQITWCKDHLKQLTLVPIGKGFHHLLEENPDAIGQELERWISGLEE</sequence>
<feature type="domain" description="AB hydrolase-1" evidence="1">
    <location>
        <begin position="34"/>
        <end position="245"/>
    </location>
</feature>
<dbReference type="SUPFAM" id="SSF53474">
    <property type="entry name" value="alpha/beta-Hydrolases"/>
    <property type="match status" value="1"/>
</dbReference>
<reference evidence="2 3" key="1">
    <citation type="submission" date="2023-03" db="EMBL/GenBank/DDBJ databases">
        <title>Draft genome sequence of the bacteria which degrade cell wall of Tricholomamatutake.</title>
        <authorList>
            <person name="Konishi Y."/>
            <person name="Fukuta Y."/>
            <person name="Shirasaka N."/>
        </authorList>
    </citation>
    <scope>NUCLEOTIDE SEQUENCE [LARGE SCALE GENOMIC DNA]</scope>
    <source>
        <strain evidence="3">mu1</strain>
    </source>
</reference>
<protein>
    <submittedName>
        <fullName evidence="2">Haloalkane dehalogenase</fullName>
    </submittedName>
</protein>
<dbReference type="PRINTS" id="PR00412">
    <property type="entry name" value="EPOXHYDRLASE"/>
</dbReference>
<dbReference type="EMBL" id="BSSQ01000003">
    <property type="protein sequence ID" value="GLX66536.1"/>
    <property type="molecule type" value="Genomic_DNA"/>
</dbReference>
<dbReference type="InterPro" id="IPR000073">
    <property type="entry name" value="AB_hydrolase_1"/>
</dbReference>